<proteinExistence type="inferred from homology"/>
<evidence type="ECO:0000256" key="2">
    <source>
        <dbReference type="ARBA" id="ARBA00022448"/>
    </source>
</evidence>
<keyword evidence="4" id="KW-0653">Protein transport</keyword>
<protein>
    <submittedName>
        <fullName evidence="6">Type III secretion system protein</fullName>
    </submittedName>
</protein>
<dbReference type="Pfam" id="PF06188">
    <property type="entry name" value="HrpE"/>
    <property type="match status" value="1"/>
</dbReference>
<comment type="subcellular location">
    <subcellularLocation>
        <location evidence="1">Cytoplasm</location>
    </subcellularLocation>
</comment>
<dbReference type="NCBIfam" id="TIGR02499">
    <property type="entry name" value="HrpE_YscL_not"/>
    <property type="match status" value="1"/>
</dbReference>
<dbReference type="EMBL" id="KM978040">
    <property type="protein sequence ID" value="AJW29702.1"/>
    <property type="molecule type" value="Genomic_DNA"/>
</dbReference>
<comment type="similarity">
    <text evidence="5">Belongs to the SctL stator family.</text>
</comment>
<reference evidence="6" key="1">
    <citation type="submission" date="2014-10" db="EMBL/GenBank/DDBJ databases">
        <authorList>
            <person name="Robin F."/>
            <person name="Le Brun C."/>
        </authorList>
    </citation>
    <scope>NUCLEOTIDE SEQUENCE</scope>
    <source>
        <strain evidence="6">SP04022</strain>
    </source>
</reference>
<keyword evidence="3" id="KW-0963">Cytoplasm</keyword>
<reference evidence="6" key="2">
    <citation type="journal article" date="2015" name="Mol. Genet. Genomics">
        <title>Inheritance of Pantoea type III secretion systems through both vertical and horizontal transfer.</title>
        <authorList>
            <person name="Kirzinger M.W."/>
            <person name="Butz C.J."/>
            <person name="Stavrinides J."/>
        </authorList>
    </citation>
    <scope>NUCLEOTIDE SEQUENCE</scope>
    <source>
        <strain evidence="6">SP04022</strain>
    </source>
</reference>
<evidence type="ECO:0000256" key="5">
    <source>
        <dbReference type="ARBA" id="ARBA00024335"/>
    </source>
</evidence>
<evidence type="ECO:0000313" key="6">
    <source>
        <dbReference type="EMBL" id="AJW29702.1"/>
    </source>
</evidence>
<name>A0A0D4ZZK9_ENTAG</name>
<sequence length="198" mass="22538">MWKLKSLHLQGGSAPPGNVLRREEIAIGLQAASIIEQAHKQAQTIREQARAEAQAESAASQREWEDRFWQQAQTLFADWQEQRAADETQLVLLAGKVLNEALQHLLDEVDDEHRFHALLKQLLRHYPRQQQATLYCASGQEQEINGWLVAQPQLHWTLCADPALEPDRLRLITDAGELMVNWRTLCQQLAPALAEENA</sequence>
<dbReference type="GO" id="GO:0005737">
    <property type="term" value="C:cytoplasm"/>
    <property type="evidence" value="ECO:0007669"/>
    <property type="project" value="UniProtKB-SubCell"/>
</dbReference>
<keyword evidence="2" id="KW-0813">Transport</keyword>
<dbReference type="InterPro" id="IPR009335">
    <property type="entry name" value="T3SS_HrpE/ATPase_suE"/>
</dbReference>
<dbReference type="InterPro" id="IPR012842">
    <property type="entry name" value="T3SS_SctL/SctL2"/>
</dbReference>
<evidence type="ECO:0000256" key="3">
    <source>
        <dbReference type="ARBA" id="ARBA00022490"/>
    </source>
</evidence>
<accession>A0A0D4ZZK9</accession>
<organism evidence="6">
    <name type="scientific">Enterobacter agglomerans</name>
    <name type="common">Erwinia herbicola</name>
    <name type="synonym">Pantoea agglomerans</name>
    <dbReference type="NCBI Taxonomy" id="549"/>
    <lineage>
        <taxon>Bacteria</taxon>
        <taxon>Pseudomonadati</taxon>
        <taxon>Pseudomonadota</taxon>
        <taxon>Gammaproteobacteria</taxon>
        <taxon>Enterobacterales</taxon>
        <taxon>Erwiniaceae</taxon>
        <taxon>Pantoea</taxon>
        <taxon>Pantoea agglomerans group</taxon>
    </lineage>
</organism>
<gene>
    <name evidence="6" type="primary">hrpE</name>
</gene>
<dbReference type="GO" id="GO:0030254">
    <property type="term" value="P:protein secretion by the type III secretion system"/>
    <property type="evidence" value="ECO:0007669"/>
    <property type="project" value="InterPro"/>
</dbReference>
<evidence type="ECO:0000256" key="4">
    <source>
        <dbReference type="ARBA" id="ARBA00022927"/>
    </source>
</evidence>
<dbReference type="AlphaFoldDB" id="A0A0D4ZZK9"/>
<evidence type="ECO:0000256" key="1">
    <source>
        <dbReference type="ARBA" id="ARBA00004496"/>
    </source>
</evidence>